<reference evidence="1 2" key="1">
    <citation type="submission" date="2020-04" db="EMBL/GenBank/DDBJ databases">
        <title>Description of novel Gluconacetobacter.</title>
        <authorList>
            <person name="Sombolestani A."/>
        </authorList>
    </citation>
    <scope>NUCLEOTIDE SEQUENCE [LARGE SCALE GENOMIC DNA]</scope>
    <source>
        <strain evidence="1 2">LMG 27801</strain>
    </source>
</reference>
<dbReference type="InterPro" id="IPR018733">
    <property type="entry name" value="DUF2274"/>
</dbReference>
<name>A0A7W4IVU6_9PROT</name>
<organism evidence="1 2">
    <name type="scientific">Gluconacetobacter aggeris</name>
    <dbReference type="NCBI Taxonomy" id="1286186"/>
    <lineage>
        <taxon>Bacteria</taxon>
        <taxon>Pseudomonadati</taxon>
        <taxon>Pseudomonadota</taxon>
        <taxon>Alphaproteobacteria</taxon>
        <taxon>Acetobacterales</taxon>
        <taxon>Acetobacteraceae</taxon>
        <taxon>Gluconacetobacter</taxon>
    </lineage>
</organism>
<dbReference type="RefSeq" id="WP_182987195.1">
    <property type="nucleotide sequence ID" value="NZ_JABEQD010000012.1"/>
</dbReference>
<dbReference type="Proteomes" id="UP000559860">
    <property type="component" value="Unassembled WGS sequence"/>
</dbReference>
<gene>
    <name evidence="1" type="ORF">HLH36_15300</name>
</gene>
<dbReference type="Pfam" id="PF10038">
    <property type="entry name" value="DUF2274"/>
    <property type="match status" value="1"/>
</dbReference>
<dbReference type="AlphaFoldDB" id="A0A7W4IVU6"/>
<protein>
    <submittedName>
        <fullName evidence="1">DUF2274 domain-containing protein</fullName>
    </submittedName>
</protein>
<keyword evidence="2" id="KW-1185">Reference proteome</keyword>
<sequence>MATLKITSVPDEKPVKLTVDLPAHVFRDMKAYADIMAASGAGGSRVDVAHLAVRMIQHFMSEDRAFQRERQRKPDC</sequence>
<proteinExistence type="predicted"/>
<dbReference type="EMBL" id="JABEQD010000012">
    <property type="protein sequence ID" value="MBB2169697.1"/>
    <property type="molecule type" value="Genomic_DNA"/>
</dbReference>
<accession>A0A7W4IVU6</accession>
<evidence type="ECO:0000313" key="2">
    <source>
        <dbReference type="Proteomes" id="UP000559860"/>
    </source>
</evidence>
<comment type="caution">
    <text evidence="1">The sequence shown here is derived from an EMBL/GenBank/DDBJ whole genome shotgun (WGS) entry which is preliminary data.</text>
</comment>
<evidence type="ECO:0000313" key="1">
    <source>
        <dbReference type="EMBL" id="MBB2169697.1"/>
    </source>
</evidence>